<dbReference type="EMBL" id="PUHY01000005">
    <property type="protein sequence ID" value="PQO37492.1"/>
    <property type="molecule type" value="Genomic_DNA"/>
</dbReference>
<reference evidence="1 2" key="1">
    <citation type="submission" date="2018-02" db="EMBL/GenBank/DDBJ databases">
        <title>Comparative genomes isolates from brazilian mangrove.</title>
        <authorList>
            <person name="Araujo J.E."/>
            <person name="Taketani R.G."/>
            <person name="Silva M.C.P."/>
            <person name="Loureco M.V."/>
            <person name="Andreote F.D."/>
        </authorList>
    </citation>
    <scope>NUCLEOTIDE SEQUENCE [LARGE SCALE GENOMIC DNA]</scope>
    <source>
        <strain evidence="1 2">Hex-1 MGV</strain>
    </source>
</reference>
<organism evidence="1 2">
    <name type="scientific">Blastopirellula marina</name>
    <dbReference type="NCBI Taxonomy" id="124"/>
    <lineage>
        <taxon>Bacteria</taxon>
        <taxon>Pseudomonadati</taxon>
        <taxon>Planctomycetota</taxon>
        <taxon>Planctomycetia</taxon>
        <taxon>Pirellulales</taxon>
        <taxon>Pirellulaceae</taxon>
        <taxon>Blastopirellula</taxon>
    </lineage>
</organism>
<protein>
    <submittedName>
        <fullName evidence="1">Uncharacterized protein</fullName>
    </submittedName>
</protein>
<name>A0A2S8FZ75_9BACT</name>
<accession>A0A2S8FZ75</accession>
<gene>
    <name evidence="1" type="ORF">C5Y83_05990</name>
</gene>
<evidence type="ECO:0000313" key="1">
    <source>
        <dbReference type="EMBL" id="PQO37492.1"/>
    </source>
</evidence>
<evidence type="ECO:0000313" key="2">
    <source>
        <dbReference type="Proteomes" id="UP000238322"/>
    </source>
</evidence>
<proteinExistence type="predicted"/>
<dbReference type="AlphaFoldDB" id="A0A2S8FZ75"/>
<sequence>MLGLLTMPDPILLQLDGYLSAYLLQQPAAWKRRDGAVRFKGTTMIIDLQADAETIYNYLQERIDEYPEYINAGPGDDEDPISLITFGYQADQAGWVALVFDTRPDASPDGEWNAFIEDNWLEFPEWQEAIEMLYDDDTPEPIDLVLPDGSKQRVTQDDEGLSEAIGEMLKNLLIQARKAKLFADLPLAENCIMGVEDHDGAYGWPEWEKRHKDGKVV</sequence>
<comment type="caution">
    <text evidence="1">The sequence shown here is derived from an EMBL/GenBank/DDBJ whole genome shotgun (WGS) entry which is preliminary data.</text>
</comment>
<dbReference type="Proteomes" id="UP000238322">
    <property type="component" value="Unassembled WGS sequence"/>
</dbReference>